<dbReference type="InterPro" id="IPR005119">
    <property type="entry name" value="LysR_subst-bd"/>
</dbReference>
<dbReference type="RefSeq" id="WP_210026905.1">
    <property type="nucleotide sequence ID" value="NZ_JAGINU010000001.1"/>
</dbReference>
<feature type="domain" description="HTH lysR-type" evidence="5">
    <location>
        <begin position="10"/>
        <end position="67"/>
    </location>
</feature>
<organism evidence="6 7">
    <name type="scientific">Pseudonocardia parietis</name>
    <dbReference type="NCBI Taxonomy" id="570936"/>
    <lineage>
        <taxon>Bacteria</taxon>
        <taxon>Bacillati</taxon>
        <taxon>Actinomycetota</taxon>
        <taxon>Actinomycetes</taxon>
        <taxon>Pseudonocardiales</taxon>
        <taxon>Pseudonocardiaceae</taxon>
        <taxon>Pseudonocardia</taxon>
    </lineage>
</organism>
<comment type="similarity">
    <text evidence="1">Belongs to the LysR transcriptional regulatory family.</text>
</comment>
<dbReference type="EMBL" id="JAGINU010000001">
    <property type="protein sequence ID" value="MBP2366813.1"/>
    <property type="molecule type" value="Genomic_DNA"/>
</dbReference>
<comment type="caution">
    <text evidence="6">The sequence shown here is derived from an EMBL/GenBank/DDBJ whole genome shotgun (WGS) entry which is preliminary data.</text>
</comment>
<keyword evidence="2" id="KW-0805">Transcription regulation</keyword>
<evidence type="ECO:0000256" key="1">
    <source>
        <dbReference type="ARBA" id="ARBA00009437"/>
    </source>
</evidence>
<evidence type="ECO:0000259" key="5">
    <source>
        <dbReference type="PROSITE" id="PS50931"/>
    </source>
</evidence>
<dbReference type="PRINTS" id="PR00039">
    <property type="entry name" value="HTHLYSR"/>
</dbReference>
<dbReference type="Gene3D" id="3.40.190.10">
    <property type="entry name" value="Periplasmic binding protein-like II"/>
    <property type="match status" value="2"/>
</dbReference>
<dbReference type="PROSITE" id="PS50931">
    <property type="entry name" value="HTH_LYSR"/>
    <property type="match status" value="1"/>
</dbReference>
<dbReference type="Proteomes" id="UP001519295">
    <property type="component" value="Unassembled WGS sequence"/>
</dbReference>
<keyword evidence="3 6" id="KW-0238">DNA-binding</keyword>
<accession>A0ABS4VSA4</accession>
<dbReference type="CDD" id="cd08414">
    <property type="entry name" value="PBP2_LTTR_aromatics_like"/>
    <property type="match status" value="1"/>
</dbReference>
<dbReference type="PANTHER" id="PTHR30346">
    <property type="entry name" value="TRANSCRIPTIONAL DUAL REGULATOR HCAR-RELATED"/>
    <property type="match status" value="1"/>
</dbReference>
<evidence type="ECO:0000256" key="2">
    <source>
        <dbReference type="ARBA" id="ARBA00023015"/>
    </source>
</evidence>
<dbReference type="InterPro" id="IPR036390">
    <property type="entry name" value="WH_DNA-bd_sf"/>
</dbReference>
<proteinExistence type="inferred from homology"/>
<dbReference type="SUPFAM" id="SSF53850">
    <property type="entry name" value="Periplasmic binding protein-like II"/>
    <property type="match status" value="1"/>
</dbReference>
<sequence>MSEMPAEHGVEMRHLRAFVAVARERNLTRAARHLQITQPALSRTVASLERLVGTALFARNRRTVQLTAAGQRFLPHVHRALAVLDEAIGVATGGPPVLRVGFTWGSTAEYTAPIVRDFERSHPQVTVEIRRYDDTVAGLDDGRTHVGFLPGDPGDPRFGTLVLADEPRVVALPVDHRLVSGEDVVLADLASETIVINVVSGTTTLELWEPTRRPDTFVRVRNVDEWMEAIAAGRGVGLTPASTGRLYTHPQIRYRLVADSPRVPITLAWPRLAAHPLVADFVASAERMRHRRDHADP</sequence>
<keyword evidence="4" id="KW-0804">Transcription</keyword>
<dbReference type="SUPFAM" id="SSF46785">
    <property type="entry name" value="Winged helix' DNA-binding domain"/>
    <property type="match status" value="1"/>
</dbReference>
<dbReference type="GO" id="GO:0003677">
    <property type="term" value="F:DNA binding"/>
    <property type="evidence" value="ECO:0007669"/>
    <property type="project" value="UniProtKB-KW"/>
</dbReference>
<gene>
    <name evidence="6" type="ORF">JOF36_002509</name>
</gene>
<evidence type="ECO:0000313" key="7">
    <source>
        <dbReference type="Proteomes" id="UP001519295"/>
    </source>
</evidence>
<dbReference type="Gene3D" id="1.10.10.10">
    <property type="entry name" value="Winged helix-like DNA-binding domain superfamily/Winged helix DNA-binding domain"/>
    <property type="match status" value="1"/>
</dbReference>
<reference evidence="6 7" key="1">
    <citation type="submission" date="2021-03" db="EMBL/GenBank/DDBJ databases">
        <title>Sequencing the genomes of 1000 actinobacteria strains.</title>
        <authorList>
            <person name="Klenk H.-P."/>
        </authorList>
    </citation>
    <scope>NUCLEOTIDE SEQUENCE [LARGE SCALE GENOMIC DNA]</scope>
    <source>
        <strain evidence="6 7">DSM 45256</strain>
    </source>
</reference>
<name>A0ABS4VSA4_9PSEU</name>
<dbReference type="PANTHER" id="PTHR30346:SF0">
    <property type="entry name" value="HCA OPERON TRANSCRIPTIONAL ACTIVATOR HCAR"/>
    <property type="match status" value="1"/>
</dbReference>
<evidence type="ECO:0000313" key="6">
    <source>
        <dbReference type="EMBL" id="MBP2366813.1"/>
    </source>
</evidence>
<evidence type="ECO:0000256" key="3">
    <source>
        <dbReference type="ARBA" id="ARBA00023125"/>
    </source>
</evidence>
<dbReference type="Pfam" id="PF00126">
    <property type="entry name" value="HTH_1"/>
    <property type="match status" value="1"/>
</dbReference>
<dbReference type="Pfam" id="PF03466">
    <property type="entry name" value="LysR_substrate"/>
    <property type="match status" value="1"/>
</dbReference>
<keyword evidence="7" id="KW-1185">Reference proteome</keyword>
<protein>
    <submittedName>
        <fullName evidence="6">DNA-binding transcriptional LysR family regulator</fullName>
    </submittedName>
</protein>
<evidence type="ECO:0000256" key="4">
    <source>
        <dbReference type="ARBA" id="ARBA00023163"/>
    </source>
</evidence>
<dbReference type="InterPro" id="IPR000847">
    <property type="entry name" value="LysR_HTH_N"/>
</dbReference>
<dbReference type="InterPro" id="IPR036388">
    <property type="entry name" value="WH-like_DNA-bd_sf"/>
</dbReference>